<keyword evidence="3" id="KW-1185">Reference proteome</keyword>
<comment type="caution">
    <text evidence="2">The sequence shown here is derived from an EMBL/GenBank/DDBJ whole genome shotgun (WGS) entry which is preliminary data.</text>
</comment>
<gene>
    <name evidence="2" type="ORF">GETHPA_02440</name>
</gene>
<name>A0ABQ5Q311_9BACT</name>
<keyword evidence="1" id="KW-0732">Signal</keyword>
<dbReference type="Proteomes" id="UP001165089">
    <property type="component" value="Unassembled WGS sequence"/>
</dbReference>
<dbReference type="EMBL" id="BSDD01000001">
    <property type="protein sequence ID" value="GLH68711.1"/>
    <property type="molecule type" value="Genomic_DNA"/>
</dbReference>
<organism evidence="2 3">
    <name type="scientific">Geothrix rubra</name>
    <dbReference type="NCBI Taxonomy" id="2927977"/>
    <lineage>
        <taxon>Bacteria</taxon>
        <taxon>Pseudomonadati</taxon>
        <taxon>Acidobacteriota</taxon>
        <taxon>Holophagae</taxon>
        <taxon>Holophagales</taxon>
        <taxon>Holophagaceae</taxon>
        <taxon>Geothrix</taxon>
    </lineage>
</organism>
<sequence>MFRPSTLFILAALTATLAAEDFGPVVKAAGLVFPGKSHFGVVCNYGRSRAAVGDLLQALPEGSTLTVVDAHDYSQVATAGAMVLQKGVQLLALLPNDPIVRDGSPFATGIVNQVKHNIPAFGTTPAAIKNGCAMALGAATGWELLLNPALVDPALKGIIGPIEITKAPQAAALEPAKVQLVSPASH</sequence>
<dbReference type="RefSeq" id="WP_285722293.1">
    <property type="nucleotide sequence ID" value="NZ_BSDD01000001.1"/>
</dbReference>
<protein>
    <submittedName>
        <fullName evidence="2">Uncharacterized protein</fullName>
    </submittedName>
</protein>
<feature type="signal peptide" evidence="1">
    <location>
        <begin position="1"/>
        <end position="19"/>
    </location>
</feature>
<reference evidence="2 3" key="1">
    <citation type="journal article" date="2023" name="Antonie Van Leeuwenhoek">
        <title>Mesoterricola silvestris gen. nov., sp. nov., Mesoterricola sediminis sp. nov., Geothrix oryzae sp. nov., Geothrix edaphica sp. nov., Geothrix rubra sp. nov., and Geothrix limicola sp. nov., six novel members of Acidobacteriota isolated from soils.</title>
        <authorList>
            <person name="Itoh H."/>
            <person name="Sugisawa Y."/>
            <person name="Mise K."/>
            <person name="Xu Z."/>
            <person name="Kuniyasu M."/>
            <person name="Ushijima N."/>
            <person name="Kawano K."/>
            <person name="Kobayashi E."/>
            <person name="Shiratori Y."/>
            <person name="Masuda Y."/>
            <person name="Senoo K."/>
        </authorList>
    </citation>
    <scope>NUCLEOTIDE SEQUENCE [LARGE SCALE GENOMIC DNA]</scope>
    <source>
        <strain evidence="2 3">Red803</strain>
    </source>
</reference>
<evidence type="ECO:0000256" key="1">
    <source>
        <dbReference type="SAM" id="SignalP"/>
    </source>
</evidence>
<dbReference type="Gene3D" id="3.40.50.2300">
    <property type="match status" value="1"/>
</dbReference>
<feature type="chain" id="PRO_5046616646" evidence="1">
    <location>
        <begin position="20"/>
        <end position="186"/>
    </location>
</feature>
<accession>A0ABQ5Q311</accession>
<evidence type="ECO:0000313" key="3">
    <source>
        <dbReference type="Proteomes" id="UP001165089"/>
    </source>
</evidence>
<proteinExistence type="predicted"/>
<evidence type="ECO:0000313" key="2">
    <source>
        <dbReference type="EMBL" id="GLH68711.1"/>
    </source>
</evidence>